<accession>A0ABS5W4P2</accession>
<evidence type="ECO:0000256" key="1">
    <source>
        <dbReference type="SAM" id="SignalP"/>
    </source>
</evidence>
<feature type="chain" id="PRO_5045246247" description="Peptidase inhibitor I78 family protein" evidence="1">
    <location>
        <begin position="21"/>
        <end position="99"/>
    </location>
</feature>
<name>A0ABS5W4P2_9SPHN</name>
<evidence type="ECO:0000313" key="2">
    <source>
        <dbReference type="EMBL" id="MBT2134718.1"/>
    </source>
</evidence>
<evidence type="ECO:0008006" key="4">
    <source>
        <dbReference type="Google" id="ProtNLM"/>
    </source>
</evidence>
<reference evidence="2 3" key="1">
    <citation type="submission" date="2021-05" db="EMBL/GenBank/DDBJ databases">
        <title>Croceibacterium sp. LX-88 genome sequence.</title>
        <authorList>
            <person name="Luo X."/>
        </authorList>
    </citation>
    <scope>NUCLEOTIDE SEQUENCE [LARGE SCALE GENOMIC DNA]</scope>
    <source>
        <strain evidence="2 3">LX-88</strain>
    </source>
</reference>
<dbReference type="Proteomes" id="UP000811255">
    <property type="component" value="Unassembled WGS sequence"/>
</dbReference>
<keyword evidence="3" id="KW-1185">Reference proteome</keyword>
<comment type="caution">
    <text evidence="2">The sequence shown here is derived from an EMBL/GenBank/DDBJ whole genome shotgun (WGS) entry which is preliminary data.</text>
</comment>
<feature type="signal peptide" evidence="1">
    <location>
        <begin position="1"/>
        <end position="20"/>
    </location>
</feature>
<proteinExistence type="predicted"/>
<dbReference type="InterPro" id="IPR021719">
    <property type="entry name" value="Prot_inh_I78"/>
</dbReference>
<dbReference type="RefSeq" id="WP_214536345.1">
    <property type="nucleotide sequence ID" value="NZ_JAHFVK010000002.1"/>
</dbReference>
<evidence type="ECO:0000313" key="3">
    <source>
        <dbReference type="Proteomes" id="UP000811255"/>
    </source>
</evidence>
<sequence length="99" mass="10241">MTKVLPLAAAAAALILGGCATTNTGSREDFVGGKCDAKPGQTFVGQRATVAVGAGIQKATGAAILRWAPPRSALTMDFREERVTIAYNDDLVIEMITCG</sequence>
<protein>
    <recommendedName>
        <fullName evidence="4">Peptidase inhibitor I78 family protein</fullName>
    </recommendedName>
</protein>
<gene>
    <name evidence="2" type="ORF">KK137_10265</name>
</gene>
<dbReference type="Pfam" id="PF11720">
    <property type="entry name" value="Inhibitor_I78"/>
    <property type="match status" value="1"/>
</dbReference>
<organism evidence="2 3">
    <name type="scientific">Croceibacterium selenioxidans</name>
    <dbReference type="NCBI Taxonomy" id="2838833"/>
    <lineage>
        <taxon>Bacteria</taxon>
        <taxon>Pseudomonadati</taxon>
        <taxon>Pseudomonadota</taxon>
        <taxon>Alphaproteobacteria</taxon>
        <taxon>Sphingomonadales</taxon>
        <taxon>Erythrobacteraceae</taxon>
        <taxon>Croceibacterium</taxon>
    </lineage>
</organism>
<dbReference type="EMBL" id="JAHFVK010000002">
    <property type="protein sequence ID" value="MBT2134718.1"/>
    <property type="molecule type" value="Genomic_DNA"/>
</dbReference>
<dbReference type="Gene3D" id="3.30.10.10">
    <property type="entry name" value="Trypsin Inhibitor V, subunit A"/>
    <property type="match status" value="1"/>
</dbReference>
<keyword evidence="1" id="KW-0732">Signal</keyword>
<dbReference type="PROSITE" id="PS51257">
    <property type="entry name" value="PROKAR_LIPOPROTEIN"/>
    <property type="match status" value="1"/>
</dbReference>